<sequence>MQTPLRLASVPLLALLCVPVASAAPKIHTVTLGASRRVPYTPPEANPDNKSEEATTLRVRPLLVDTTQKEWTVGEIHDVTDRSFVVRRALRINDSLPGEAPRWTWQPGPWLMVDRVTGHITALHLPAFDPAVSEAVWFRDYAAYCGIATTVRNGGLVAVVAELGARKAVVQKVIGPWPQANAPYPVCTAAKWQRTPMRATLQLTGGQALTFDVVGLSSLVEEGEAEE</sequence>
<proteinExistence type="predicted"/>
<gene>
    <name evidence="2" type="ORF">HDF15_002098</name>
</gene>
<dbReference type="AlphaFoldDB" id="A0A7W8E8S7"/>
<reference evidence="2 3" key="1">
    <citation type="submission" date="2020-08" db="EMBL/GenBank/DDBJ databases">
        <title>Genomic Encyclopedia of Type Strains, Phase IV (KMG-V): Genome sequencing to study the core and pangenomes of soil and plant-associated prokaryotes.</title>
        <authorList>
            <person name="Whitman W."/>
        </authorList>
    </citation>
    <scope>NUCLEOTIDE SEQUENCE [LARGE SCALE GENOMIC DNA]</scope>
    <source>
        <strain evidence="2 3">X5P3</strain>
    </source>
</reference>
<dbReference type="Proteomes" id="UP000584867">
    <property type="component" value="Unassembled WGS sequence"/>
</dbReference>
<comment type="caution">
    <text evidence="2">The sequence shown here is derived from an EMBL/GenBank/DDBJ whole genome shotgun (WGS) entry which is preliminary data.</text>
</comment>
<name>A0A7W8E8S7_9BACT</name>
<evidence type="ECO:0000313" key="3">
    <source>
        <dbReference type="Proteomes" id="UP000584867"/>
    </source>
</evidence>
<evidence type="ECO:0000256" key="1">
    <source>
        <dbReference type="SAM" id="SignalP"/>
    </source>
</evidence>
<feature type="chain" id="PRO_5031472163" evidence="1">
    <location>
        <begin position="24"/>
        <end position="227"/>
    </location>
</feature>
<dbReference type="RefSeq" id="WP_184255144.1">
    <property type="nucleotide sequence ID" value="NZ_JACHIO010000007.1"/>
</dbReference>
<feature type="signal peptide" evidence="1">
    <location>
        <begin position="1"/>
        <end position="23"/>
    </location>
</feature>
<keyword evidence="1" id="KW-0732">Signal</keyword>
<dbReference type="EMBL" id="JACHIO010000007">
    <property type="protein sequence ID" value="MBB5063753.1"/>
    <property type="molecule type" value="Genomic_DNA"/>
</dbReference>
<accession>A0A7W8E8S7</accession>
<evidence type="ECO:0000313" key="2">
    <source>
        <dbReference type="EMBL" id="MBB5063753.1"/>
    </source>
</evidence>
<organism evidence="2 3">
    <name type="scientific">Granulicella mallensis</name>
    <dbReference type="NCBI Taxonomy" id="940614"/>
    <lineage>
        <taxon>Bacteria</taxon>
        <taxon>Pseudomonadati</taxon>
        <taxon>Acidobacteriota</taxon>
        <taxon>Terriglobia</taxon>
        <taxon>Terriglobales</taxon>
        <taxon>Acidobacteriaceae</taxon>
        <taxon>Granulicella</taxon>
    </lineage>
</organism>
<protein>
    <submittedName>
        <fullName evidence="2">Uncharacterized protein</fullName>
    </submittedName>
</protein>